<feature type="region of interest" description="Disordered" evidence="13">
    <location>
        <begin position="217"/>
        <end position="239"/>
    </location>
</feature>
<evidence type="ECO:0000256" key="2">
    <source>
        <dbReference type="ARBA" id="ARBA00022448"/>
    </source>
</evidence>
<protein>
    <recommendedName>
        <fullName evidence="1">assimilatory sulfite reductase (NADPH)</fullName>
        <ecNumber evidence="1">1.8.1.2</ecNumber>
    </recommendedName>
</protein>
<evidence type="ECO:0000256" key="1">
    <source>
        <dbReference type="ARBA" id="ARBA00012604"/>
    </source>
</evidence>
<dbReference type="Pfam" id="PF00175">
    <property type="entry name" value="NAD_binding_1"/>
    <property type="match status" value="1"/>
</dbReference>
<dbReference type="InterPro" id="IPR023173">
    <property type="entry name" value="NADPH_Cyt_P450_Rdtase_alpha"/>
</dbReference>
<keyword evidence="4" id="KW-0285">Flavoprotein</keyword>
<evidence type="ECO:0000256" key="10">
    <source>
        <dbReference type="ARBA" id="ARBA00023192"/>
    </source>
</evidence>
<keyword evidence="17" id="KW-1185">Reference proteome</keyword>
<dbReference type="Gene3D" id="2.40.30.10">
    <property type="entry name" value="Translation factors"/>
    <property type="match status" value="1"/>
</dbReference>
<feature type="binding site" evidence="12">
    <location>
        <position position="607"/>
    </location>
    <ligand>
        <name>FAD</name>
        <dbReference type="ChEBI" id="CHEBI:57692"/>
    </ligand>
</feature>
<evidence type="ECO:0000313" key="16">
    <source>
        <dbReference type="EMBL" id="QNI32066.1"/>
    </source>
</evidence>
<evidence type="ECO:0000256" key="4">
    <source>
        <dbReference type="ARBA" id="ARBA00022630"/>
    </source>
</evidence>
<dbReference type="PIRSF" id="PIRSF000207">
    <property type="entry name" value="SiR-FP_CysJ"/>
    <property type="match status" value="1"/>
</dbReference>
<dbReference type="Pfam" id="PF00667">
    <property type="entry name" value="FAD_binding_1"/>
    <property type="match status" value="1"/>
</dbReference>
<dbReference type="GO" id="GO:0010181">
    <property type="term" value="F:FMN binding"/>
    <property type="evidence" value="ECO:0007669"/>
    <property type="project" value="InterPro"/>
</dbReference>
<feature type="domain" description="Flavodoxin-like" evidence="14">
    <location>
        <begin position="47"/>
        <end position="185"/>
    </location>
</feature>
<dbReference type="InterPro" id="IPR017938">
    <property type="entry name" value="Riboflavin_synthase-like_b-brl"/>
</dbReference>
<feature type="binding site" evidence="12">
    <location>
        <begin position="412"/>
        <end position="414"/>
    </location>
    <ligand>
        <name>FAD</name>
        <dbReference type="ChEBI" id="CHEBI:57692"/>
    </ligand>
</feature>
<dbReference type="InterPro" id="IPR017927">
    <property type="entry name" value="FAD-bd_FR_type"/>
</dbReference>
<feature type="domain" description="FAD-binding FR-type" evidence="15">
    <location>
        <begin position="238"/>
        <end position="456"/>
    </location>
</feature>
<dbReference type="PRINTS" id="PR00369">
    <property type="entry name" value="FLAVODOXIN"/>
</dbReference>
<feature type="binding site" evidence="12">
    <location>
        <position position="327"/>
    </location>
    <ligand>
        <name>FAD</name>
        <dbReference type="ChEBI" id="CHEBI:57692"/>
    </ligand>
</feature>
<proteinExistence type="predicted"/>
<dbReference type="NCBIfam" id="NF004859">
    <property type="entry name" value="PRK06214.1"/>
    <property type="match status" value="1"/>
</dbReference>
<dbReference type="AlphaFoldDB" id="A0A7G8BHP6"/>
<keyword evidence="9 16" id="KW-0560">Oxidoreductase</keyword>
<feature type="compositionally biased region" description="Low complexity" evidence="13">
    <location>
        <begin position="217"/>
        <end position="236"/>
    </location>
</feature>
<evidence type="ECO:0000313" key="17">
    <source>
        <dbReference type="Proteomes" id="UP000515312"/>
    </source>
</evidence>
<evidence type="ECO:0000256" key="13">
    <source>
        <dbReference type="SAM" id="MobiDB-lite"/>
    </source>
</evidence>
<dbReference type="GO" id="GO:0005829">
    <property type="term" value="C:cytosol"/>
    <property type="evidence" value="ECO:0007669"/>
    <property type="project" value="TreeGrafter"/>
</dbReference>
<dbReference type="InterPro" id="IPR039261">
    <property type="entry name" value="FNR_nucleotide-bd"/>
</dbReference>
<dbReference type="InterPro" id="IPR001709">
    <property type="entry name" value="Flavoprot_Pyr_Nucl_cyt_Rdtase"/>
</dbReference>
<dbReference type="Proteomes" id="UP000515312">
    <property type="component" value="Chromosome"/>
</dbReference>
<comment type="catalytic activity">
    <reaction evidence="11">
        <text>hydrogen sulfide + 3 NADP(+) + 3 H2O = sulfite + 3 NADPH + 4 H(+)</text>
        <dbReference type="Rhea" id="RHEA:13801"/>
        <dbReference type="ChEBI" id="CHEBI:15377"/>
        <dbReference type="ChEBI" id="CHEBI:15378"/>
        <dbReference type="ChEBI" id="CHEBI:17359"/>
        <dbReference type="ChEBI" id="CHEBI:29919"/>
        <dbReference type="ChEBI" id="CHEBI:57783"/>
        <dbReference type="ChEBI" id="CHEBI:58349"/>
        <dbReference type="EC" id="1.8.1.2"/>
    </reaction>
</comment>
<dbReference type="PANTHER" id="PTHR19384:SF128">
    <property type="entry name" value="NADPH OXIDOREDUCTASE A"/>
    <property type="match status" value="1"/>
</dbReference>
<dbReference type="EMBL" id="CP060394">
    <property type="protein sequence ID" value="QNI32066.1"/>
    <property type="molecule type" value="Genomic_DNA"/>
</dbReference>
<dbReference type="PRINTS" id="PR00371">
    <property type="entry name" value="FPNCR"/>
</dbReference>
<evidence type="ECO:0000256" key="11">
    <source>
        <dbReference type="ARBA" id="ARBA00052219"/>
    </source>
</evidence>
<dbReference type="InterPro" id="IPR010199">
    <property type="entry name" value="CysJ"/>
</dbReference>
<reference evidence="16 17" key="1">
    <citation type="submission" date="2020-08" db="EMBL/GenBank/DDBJ databases">
        <title>Edaphobacter telluris sp. nov. and Acidobacterium dinghuensis sp. nov., two acidobacteria isolated from forest soil.</title>
        <authorList>
            <person name="Fu J."/>
            <person name="Qiu L."/>
        </authorList>
    </citation>
    <scope>NUCLEOTIDE SEQUENCE [LARGE SCALE GENOMIC DNA]</scope>
    <source>
        <strain evidence="16">4Y35</strain>
    </source>
</reference>
<comment type="cofactor">
    <cofactor evidence="12">
        <name>FMN</name>
        <dbReference type="ChEBI" id="CHEBI:58210"/>
    </cofactor>
    <text evidence="12">Binds 1 FMN per subunit.</text>
</comment>
<feature type="binding site" evidence="12">
    <location>
        <begin position="427"/>
        <end position="430"/>
    </location>
    <ligand>
        <name>FAD</name>
        <dbReference type="ChEBI" id="CHEBI:57692"/>
    </ligand>
</feature>
<keyword evidence="8" id="KW-0249">Electron transport</keyword>
<dbReference type="InterPro" id="IPR003097">
    <property type="entry name" value="CysJ-like_FAD-binding"/>
</dbReference>
<dbReference type="PANTHER" id="PTHR19384">
    <property type="entry name" value="NITRIC OXIDE SYNTHASE-RELATED"/>
    <property type="match status" value="1"/>
</dbReference>
<dbReference type="CDD" id="cd06199">
    <property type="entry name" value="SiR"/>
    <property type="match status" value="1"/>
</dbReference>
<keyword evidence="3" id="KW-0028">Amino-acid biosynthesis</keyword>
<evidence type="ECO:0000256" key="7">
    <source>
        <dbReference type="ARBA" id="ARBA00022857"/>
    </source>
</evidence>
<evidence type="ECO:0000256" key="9">
    <source>
        <dbReference type="ARBA" id="ARBA00023002"/>
    </source>
</evidence>
<dbReference type="SUPFAM" id="SSF63380">
    <property type="entry name" value="Riboflavin synthase domain-like"/>
    <property type="match status" value="1"/>
</dbReference>
<feature type="binding site" evidence="12">
    <location>
        <begin position="394"/>
        <end position="397"/>
    </location>
    <ligand>
        <name>FAD</name>
        <dbReference type="ChEBI" id="CHEBI:57692"/>
    </ligand>
</feature>
<dbReference type="InterPro" id="IPR001433">
    <property type="entry name" value="OxRdtase_FAD/NAD-bd"/>
</dbReference>
<evidence type="ECO:0000259" key="15">
    <source>
        <dbReference type="PROSITE" id="PS51384"/>
    </source>
</evidence>
<feature type="binding site" evidence="12">
    <location>
        <begin position="100"/>
        <end position="103"/>
    </location>
    <ligand>
        <name>FMN</name>
        <dbReference type="ChEBI" id="CHEBI:58210"/>
    </ligand>
</feature>
<keyword evidence="6 12" id="KW-0274">FAD</keyword>
<dbReference type="GO" id="GO:0019344">
    <property type="term" value="P:cysteine biosynthetic process"/>
    <property type="evidence" value="ECO:0007669"/>
    <property type="project" value="UniProtKB-KW"/>
</dbReference>
<evidence type="ECO:0000256" key="8">
    <source>
        <dbReference type="ARBA" id="ARBA00022982"/>
    </source>
</evidence>
<comment type="cofactor">
    <cofactor evidence="12">
        <name>FAD</name>
        <dbReference type="ChEBI" id="CHEBI:57692"/>
    </cofactor>
    <text evidence="12">Binds 1 FAD per subunit.</text>
</comment>
<feature type="binding site" evidence="12">
    <location>
        <begin position="527"/>
        <end position="528"/>
    </location>
    <ligand>
        <name>NADP(+)</name>
        <dbReference type="ChEBI" id="CHEBI:58349"/>
    </ligand>
</feature>
<feature type="binding site" evidence="12">
    <location>
        <begin position="533"/>
        <end position="537"/>
    </location>
    <ligand>
        <name>NADP(+)</name>
        <dbReference type="ChEBI" id="CHEBI:58349"/>
    </ligand>
</feature>
<feature type="binding site" evidence="12">
    <location>
        <position position="569"/>
    </location>
    <ligand>
        <name>NADP(+)</name>
        <dbReference type="ChEBI" id="CHEBI:58349"/>
    </ligand>
</feature>
<accession>A0A7G8BHP6</accession>
<keyword evidence="5 12" id="KW-0288">FMN</keyword>
<dbReference type="SUPFAM" id="SSF52218">
    <property type="entry name" value="Flavoproteins"/>
    <property type="match status" value="1"/>
</dbReference>
<dbReference type="SUPFAM" id="SSF52343">
    <property type="entry name" value="Ferredoxin reductase-like, C-terminal NADP-linked domain"/>
    <property type="match status" value="1"/>
</dbReference>
<evidence type="ECO:0000256" key="5">
    <source>
        <dbReference type="ARBA" id="ARBA00022643"/>
    </source>
</evidence>
<name>A0A7G8BHP6_9BACT</name>
<dbReference type="InterPro" id="IPR029039">
    <property type="entry name" value="Flavoprotein-like_sf"/>
</dbReference>
<dbReference type="KEGG" id="adin:H7849_24180"/>
<evidence type="ECO:0000256" key="3">
    <source>
        <dbReference type="ARBA" id="ARBA00022605"/>
    </source>
</evidence>
<sequence length="607" mass="67358">MPQIVPFVPNDAPFSKEQRAWLNGFLAGVFSSAPAPAVAVKAEPLKIAVFYASQTGTAEGLARKLTKELKLKGYSASAISLEAYTSAALADERYAIFIVSTYGQGDAPDAVQPFYEQVCVEHFPRYENLQYAVFALGDRHYETFCKFGIDLDNKLATLGANRICERVECDVDIDAPFARWRQELFKRFEAIAAAPVTESNVPALNLDQVASASTRAPAEVTAPAATPTPTASASPSRDNPFFSTLVEKRSLTRNGSSKSTLHLTWSIADSGIRYDAGDACGIIPHNDPALVEDILRALHFSGEEPVEIPKAGTLPLKVALRHHLVVTKLSRKMIERYATTGRCKTLLSLLATEQQEHLEKYVYERGLVDLLEECPGVIHDAADLVAILPKLTPRLYSISSSPSTHLGEVHTTIAVVRYRSLNRERGGVCSTLVADRVPVGERVPIYIQPNKKFRLPQNPDTPVIMIGPGTGIAPFRAFLHERRVIGAKGRNWLFFGERNSANDYLYRDELEGMLADGHLTRLDTAFSRDQQHKVYVQDRMLEQAPQFWAWLQDGAGIYVCGDASRMAKDVDTTLHAIIEKQGGMSHESAKEYVRNLKDEHRYHRDVY</sequence>
<dbReference type="FunFam" id="3.40.50.80:FF:000001">
    <property type="entry name" value="NADPH--cytochrome P450 reductase 1"/>
    <property type="match status" value="1"/>
</dbReference>
<dbReference type="InterPro" id="IPR008254">
    <property type="entry name" value="Flavodoxin/NO_synth"/>
</dbReference>
<keyword evidence="2" id="KW-0813">Transport</keyword>
<dbReference type="PROSITE" id="PS51384">
    <property type="entry name" value="FAD_FR"/>
    <property type="match status" value="1"/>
</dbReference>
<dbReference type="Gene3D" id="3.40.50.360">
    <property type="match status" value="1"/>
</dbReference>
<gene>
    <name evidence="16" type="ORF">H7849_24180</name>
</gene>
<dbReference type="Pfam" id="PF00258">
    <property type="entry name" value="Flavodoxin_1"/>
    <property type="match status" value="1"/>
</dbReference>
<dbReference type="PROSITE" id="PS50902">
    <property type="entry name" value="FLAVODOXIN_LIKE"/>
    <property type="match status" value="1"/>
</dbReference>
<dbReference type="GO" id="GO:0050660">
    <property type="term" value="F:flavin adenine dinucleotide binding"/>
    <property type="evidence" value="ECO:0007669"/>
    <property type="project" value="InterPro"/>
</dbReference>
<evidence type="ECO:0000256" key="6">
    <source>
        <dbReference type="ARBA" id="ARBA00022827"/>
    </source>
</evidence>
<evidence type="ECO:0000259" key="14">
    <source>
        <dbReference type="PROSITE" id="PS50902"/>
    </source>
</evidence>
<dbReference type="GO" id="GO:0004783">
    <property type="term" value="F:sulfite reductase (NADPH) activity"/>
    <property type="evidence" value="ECO:0007669"/>
    <property type="project" value="UniProtKB-EC"/>
</dbReference>
<organism evidence="16 17">
    <name type="scientific">Alloacidobacterium dinghuense</name>
    <dbReference type="NCBI Taxonomy" id="2763107"/>
    <lineage>
        <taxon>Bacteria</taxon>
        <taxon>Pseudomonadati</taxon>
        <taxon>Acidobacteriota</taxon>
        <taxon>Terriglobia</taxon>
        <taxon>Terriglobales</taxon>
        <taxon>Acidobacteriaceae</taxon>
        <taxon>Alloacidobacterium</taxon>
    </lineage>
</organism>
<dbReference type="InterPro" id="IPR001094">
    <property type="entry name" value="Flavdoxin-like"/>
</dbReference>
<dbReference type="EC" id="1.8.1.2" evidence="1"/>
<dbReference type="Gene3D" id="1.20.990.10">
    <property type="entry name" value="NADPH-cytochrome p450 Reductase, Chain A, domain 3"/>
    <property type="match status" value="1"/>
</dbReference>
<feature type="binding site" evidence="12">
    <location>
        <begin position="136"/>
        <end position="145"/>
    </location>
    <ligand>
        <name>FMN</name>
        <dbReference type="ChEBI" id="CHEBI:58210"/>
    </ligand>
</feature>
<keyword evidence="10" id="KW-0198">Cysteine biosynthesis</keyword>
<feature type="binding site" evidence="12">
    <location>
        <position position="418"/>
    </location>
    <ligand>
        <name>FAD</name>
        <dbReference type="ChEBI" id="CHEBI:57692"/>
    </ligand>
</feature>
<dbReference type="Gene3D" id="3.40.50.80">
    <property type="entry name" value="Nucleotide-binding domain of ferredoxin-NADP reductase (FNR) module"/>
    <property type="match status" value="1"/>
</dbReference>
<keyword evidence="7 12" id="KW-0521">NADP</keyword>
<evidence type="ECO:0000256" key="12">
    <source>
        <dbReference type="PIRSR" id="PIRSR000207-1"/>
    </source>
</evidence>
<dbReference type="RefSeq" id="WP_186743023.1">
    <property type="nucleotide sequence ID" value="NZ_CP060394.1"/>
</dbReference>